<dbReference type="EMBL" id="CAJVQC010041942">
    <property type="protein sequence ID" value="CAG8774142.1"/>
    <property type="molecule type" value="Genomic_DNA"/>
</dbReference>
<accession>A0ACA9R2U2</accession>
<organism evidence="1 2">
    <name type="scientific">Racocetra persica</name>
    <dbReference type="NCBI Taxonomy" id="160502"/>
    <lineage>
        <taxon>Eukaryota</taxon>
        <taxon>Fungi</taxon>
        <taxon>Fungi incertae sedis</taxon>
        <taxon>Mucoromycota</taxon>
        <taxon>Glomeromycotina</taxon>
        <taxon>Glomeromycetes</taxon>
        <taxon>Diversisporales</taxon>
        <taxon>Gigasporaceae</taxon>
        <taxon>Racocetra</taxon>
    </lineage>
</organism>
<keyword evidence="2" id="KW-1185">Reference proteome</keyword>
<evidence type="ECO:0000313" key="1">
    <source>
        <dbReference type="EMBL" id="CAG8774142.1"/>
    </source>
</evidence>
<reference evidence="1" key="1">
    <citation type="submission" date="2021-06" db="EMBL/GenBank/DDBJ databases">
        <authorList>
            <person name="Kallberg Y."/>
            <person name="Tangrot J."/>
            <person name="Rosling A."/>
        </authorList>
    </citation>
    <scope>NUCLEOTIDE SEQUENCE</scope>
    <source>
        <strain evidence="1">MA461A</strain>
    </source>
</reference>
<feature type="non-terminal residue" evidence="1">
    <location>
        <position position="270"/>
    </location>
</feature>
<gene>
    <name evidence="1" type="ORF">RPERSI_LOCUS16768</name>
</gene>
<dbReference type="Proteomes" id="UP000789920">
    <property type="component" value="Unassembled WGS sequence"/>
</dbReference>
<proteinExistence type="predicted"/>
<evidence type="ECO:0000313" key="2">
    <source>
        <dbReference type="Proteomes" id="UP000789920"/>
    </source>
</evidence>
<comment type="caution">
    <text evidence="1">The sequence shown here is derived from an EMBL/GenBank/DDBJ whole genome shotgun (WGS) entry which is preliminary data.</text>
</comment>
<name>A0ACA9R2U2_9GLOM</name>
<protein>
    <submittedName>
        <fullName evidence="1">27782_t:CDS:1</fullName>
    </submittedName>
</protein>
<sequence length="270" mass="31094">MAQNESDSEHSEHEELYEESTTTNQSKGHPKSFVWDYFDKDNNGITAICKVILDNGKKCGVSYNDGSTTSNLINHLTRQHRILKNNSCRSIKNQFNRTEDDKEQLTSLIEKKSVAMFMMIDFWTSRHNQEYIGITCTWISDSWEFKEALLVLQHVLYPHTGEVIAQLLDNERLLYLKRAIVYLPSRLQSDKNELNDILCGFEEITTLLSRNTYVTISLIYLAISTLVKTLKILLQQSYIESASTDIGKLTILDSVEEIIDDTKDIVKIKE</sequence>